<gene>
    <name evidence="3" type="ORF">LCGC14_1742360</name>
</gene>
<dbReference type="AlphaFoldDB" id="A0A0F9K5Z8"/>
<comment type="caution">
    <text evidence="3">The sequence shown here is derived from an EMBL/GenBank/DDBJ whole genome shotgun (WGS) entry which is preliminary data.</text>
</comment>
<proteinExistence type="predicted"/>
<feature type="domain" description="Phage head morphogenesis" evidence="2">
    <location>
        <begin position="139"/>
        <end position="238"/>
    </location>
</feature>
<dbReference type="InterPro" id="IPR006528">
    <property type="entry name" value="Phage_head_morphogenesis_dom"/>
</dbReference>
<name>A0A0F9K5Z8_9ZZZZ</name>
<dbReference type="Pfam" id="PF04233">
    <property type="entry name" value="Phage_Mu_F"/>
    <property type="match status" value="1"/>
</dbReference>
<feature type="non-terminal residue" evidence="3">
    <location>
        <position position="1"/>
    </location>
</feature>
<organism evidence="3">
    <name type="scientific">marine sediment metagenome</name>
    <dbReference type="NCBI Taxonomy" id="412755"/>
    <lineage>
        <taxon>unclassified sequences</taxon>
        <taxon>metagenomes</taxon>
        <taxon>ecological metagenomes</taxon>
    </lineage>
</organism>
<sequence>PVPFSFVEAASGSKERAGPFEDERIKAERKLRLAVEKAFRNIFTNIKKRLRREGRKEIAFKGRSDVPNDEAFWSLQKTEFMAALGDQPQALLQEGVQQASDLGLAVGFDVVNQQVLDLSATYTDQWWEQLSGTTRRGMRRAVQTHIDEGTPLKTLVKDLEPLFGKKRAKLIAATEVTRLYTEGNRVAFEDSGAVDQVKWQTVKDAVVDPDCEALQGQQWPLGQNPVSPPLHPNCRCWLAPVVDEKPLLRAGQAQ</sequence>
<evidence type="ECO:0000259" key="2">
    <source>
        <dbReference type="Pfam" id="PF04233"/>
    </source>
</evidence>
<dbReference type="EMBL" id="LAZR01015954">
    <property type="protein sequence ID" value="KKM06598.1"/>
    <property type="molecule type" value="Genomic_DNA"/>
</dbReference>
<evidence type="ECO:0000256" key="1">
    <source>
        <dbReference type="SAM" id="MobiDB-lite"/>
    </source>
</evidence>
<reference evidence="3" key="1">
    <citation type="journal article" date="2015" name="Nature">
        <title>Complex archaea that bridge the gap between prokaryotes and eukaryotes.</title>
        <authorList>
            <person name="Spang A."/>
            <person name="Saw J.H."/>
            <person name="Jorgensen S.L."/>
            <person name="Zaremba-Niedzwiedzka K."/>
            <person name="Martijn J."/>
            <person name="Lind A.E."/>
            <person name="van Eijk R."/>
            <person name="Schleper C."/>
            <person name="Guy L."/>
            <person name="Ettema T.J."/>
        </authorList>
    </citation>
    <scope>NUCLEOTIDE SEQUENCE</scope>
</reference>
<dbReference type="NCBIfam" id="TIGR01641">
    <property type="entry name" value="phageSPP1_gp7"/>
    <property type="match status" value="1"/>
</dbReference>
<feature type="region of interest" description="Disordered" evidence="1">
    <location>
        <begin position="1"/>
        <end position="21"/>
    </location>
</feature>
<protein>
    <recommendedName>
        <fullName evidence="2">Phage head morphogenesis domain-containing protein</fullName>
    </recommendedName>
</protein>
<accession>A0A0F9K5Z8</accession>
<evidence type="ECO:0000313" key="3">
    <source>
        <dbReference type="EMBL" id="KKM06598.1"/>
    </source>
</evidence>